<sequence>MAADQEIKKPFIPSADKQREIFRKCVQECKRNFAASGRTLDTEANKCIDPCVKAMRIELNLYRLPFDPHEAAKEIS</sequence>
<organism evidence="1">
    <name type="scientific">Hyperionvirus sp</name>
    <dbReference type="NCBI Taxonomy" id="2487770"/>
    <lineage>
        <taxon>Viruses</taxon>
        <taxon>Varidnaviria</taxon>
        <taxon>Bamfordvirae</taxon>
        <taxon>Nucleocytoviricota</taxon>
        <taxon>Megaviricetes</taxon>
        <taxon>Imitervirales</taxon>
        <taxon>Mimiviridae</taxon>
        <taxon>Klosneuvirinae</taxon>
    </lineage>
</organism>
<reference evidence="1" key="1">
    <citation type="submission" date="2018-10" db="EMBL/GenBank/DDBJ databases">
        <title>Hidden diversity of soil giant viruses.</title>
        <authorList>
            <person name="Schulz F."/>
            <person name="Alteio L."/>
            <person name="Goudeau D."/>
            <person name="Ryan E.M."/>
            <person name="Malmstrom R.R."/>
            <person name="Blanchard J."/>
            <person name="Woyke T."/>
        </authorList>
    </citation>
    <scope>NUCLEOTIDE SEQUENCE</scope>
    <source>
        <strain evidence="1">HYV1</strain>
    </source>
</reference>
<gene>
    <name evidence="1" type="ORF">Hyperionvirus28_27</name>
</gene>
<evidence type="ECO:0000313" key="1">
    <source>
        <dbReference type="EMBL" id="AYV84539.1"/>
    </source>
</evidence>
<proteinExistence type="predicted"/>
<name>A0A3G5AGL6_9VIRU</name>
<protein>
    <submittedName>
        <fullName evidence="1">Uncharacterized protein</fullName>
    </submittedName>
</protein>
<accession>A0A3G5AGL6</accession>
<dbReference type="EMBL" id="MK072410">
    <property type="protein sequence ID" value="AYV84539.1"/>
    <property type="molecule type" value="Genomic_DNA"/>
</dbReference>